<dbReference type="OrthoDB" id="9792148at2"/>
<sequence>MLLTSNLAQPIVDHIMPIAQQNINIMDSRGVIIASGHKHRINTFHQGAKDVITSLQIVEIFPGDLDQYTGSLPGLNMPIVLHEQIIGVVGISGHPDQVRDIARMVKMVTELILEQEVLQEEARSQFQLRENFAALLLSDHASANYDKLLKTAKLLKYEMSLPRLVLVVDIAPLLNHAYRNFGLNDLVSSRTRESIMKLLSTPSHIDYNDLVVFIEDKLIILKYFEQTTWEHSYKDWASAVLKQLKTLNLPLSLGLGSLAMEYTALGQSYQEALFALHMSTTQASLASIHDFDILSSYLVKEMNAKSPCQPLQLIKAKLTADLTRKYDMKNTIVSLLNNNMNITCTAKNLYIHRNTLLFRLKKFKEITGLDPCGFFNHALLCKILFED</sequence>
<dbReference type="Proteomes" id="UP000199520">
    <property type="component" value="Unassembled WGS sequence"/>
</dbReference>
<proteinExistence type="inferred from homology"/>
<organism evidence="5 6">
    <name type="scientific">Pelosinus propionicus DSM 13327</name>
    <dbReference type="NCBI Taxonomy" id="1123291"/>
    <lineage>
        <taxon>Bacteria</taxon>
        <taxon>Bacillati</taxon>
        <taxon>Bacillota</taxon>
        <taxon>Negativicutes</taxon>
        <taxon>Selenomonadales</taxon>
        <taxon>Sporomusaceae</taxon>
        <taxon>Pelosinus</taxon>
    </lineage>
</organism>
<name>A0A1I4QM50_9FIRM</name>
<comment type="similarity">
    <text evidence="1">Belongs to the CdaR family.</text>
</comment>
<dbReference type="Gene3D" id="1.10.10.2840">
    <property type="entry name" value="PucR C-terminal helix-turn-helix domain"/>
    <property type="match status" value="1"/>
</dbReference>
<feature type="domain" description="PucR C-terminal helix-turn-helix" evidence="3">
    <location>
        <begin position="331"/>
        <end position="371"/>
    </location>
</feature>
<dbReference type="InterPro" id="IPR008599">
    <property type="entry name" value="Diacid_rec"/>
</dbReference>
<dbReference type="RefSeq" id="WP_090944915.1">
    <property type="nucleotide sequence ID" value="NZ_FOTS01000110.1"/>
</dbReference>
<evidence type="ECO:0000256" key="1">
    <source>
        <dbReference type="ARBA" id="ARBA00006754"/>
    </source>
</evidence>
<dbReference type="InterPro" id="IPR025736">
    <property type="entry name" value="PucR_C-HTH_dom"/>
</dbReference>
<evidence type="ECO:0000313" key="6">
    <source>
        <dbReference type="Proteomes" id="UP000199520"/>
    </source>
</evidence>
<dbReference type="InterPro" id="IPR041522">
    <property type="entry name" value="CdaR_GGDEF"/>
</dbReference>
<keyword evidence="6" id="KW-1185">Reference proteome</keyword>
<reference evidence="6" key="1">
    <citation type="submission" date="2016-10" db="EMBL/GenBank/DDBJ databases">
        <authorList>
            <person name="Varghese N."/>
            <person name="Submissions S."/>
        </authorList>
    </citation>
    <scope>NUCLEOTIDE SEQUENCE [LARGE SCALE GENOMIC DNA]</scope>
    <source>
        <strain evidence="6">DSM 13327</strain>
    </source>
</reference>
<dbReference type="InterPro" id="IPR042070">
    <property type="entry name" value="PucR_C-HTH_sf"/>
</dbReference>
<dbReference type="AlphaFoldDB" id="A0A1I4QM50"/>
<evidence type="ECO:0000313" key="5">
    <source>
        <dbReference type="EMBL" id="SFM40836.1"/>
    </source>
</evidence>
<evidence type="ECO:0000259" key="2">
    <source>
        <dbReference type="Pfam" id="PF05651"/>
    </source>
</evidence>
<feature type="domain" description="Putative sugar diacid recognition" evidence="2">
    <location>
        <begin position="3"/>
        <end position="133"/>
    </location>
</feature>
<feature type="domain" description="CdaR GGDEF-like" evidence="4">
    <location>
        <begin position="147"/>
        <end position="278"/>
    </location>
</feature>
<dbReference type="PANTHER" id="PTHR33744:SF15">
    <property type="entry name" value="CARBOHYDRATE DIACID REGULATOR"/>
    <property type="match status" value="1"/>
</dbReference>
<dbReference type="STRING" id="1123291.SAMN04490355_11101"/>
<dbReference type="Pfam" id="PF05651">
    <property type="entry name" value="Diacid_rec"/>
    <property type="match status" value="1"/>
</dbReference>
<dbReference type="Pfam" id="PF17853">
    <property type="entry name" value="GGDEF_2"/>
    <property type="match status" value="1"/>
</dbReference>
<evidence type="ECO:0000259" key="4">
    <source>
        <dbReference type="Pfam" id="PF17853"/>
    </source>
</evidence>
<dbReference type="Pfam" id="PF13556">
    <property type="entry name" value="HTH_30"/>
    <property type="match status" value="1"/>
</dbReference>
<dbReference type="InterPro" id="IPR051448">
    <property type="entry name" value="CdaR-like_regulators"/>
</dbReference>
<dbReference type="EMBL" id="FOTS01000110">
    <property type="protein sequence ID" value="SFM40836.1"/>
    <property type="molecule type" value="Genomic_DNA"/>
</dbReference>
<gene>
    <name evidence="5" type="ORF">SAMN04490355_11101</name>
</gene>
<protein>
    <submittedName>
        <fullName evidence="5">Carbohydrate diacid regulator</fullName>
    </submittedName>
</protein>
<accession>A0A1I4QM50</accession>
<dbReference type="PANTHER" id="PTHR33744">
    <property type="entry name" value="CARBOHYDRATE DIACID REGULATOR"/>
    <property type="match status" value="1"/>
</dbReference>
<evidence type="ECO:0000259" key="3">
    <source>
        <dbReference type="Pfam" id="PF13556"/>
    </source>
</evidence>